<evidence type="ECO:0000256" key="15">
    <source>
        <dbReference type="ARBA" id="ARBA00044969"/>
    </source>
</evidence>
<accession>A0A0E3ZBQ4</accession>
<organism evidence="19 20">
    <name type="scientific">Sneathia vaginalis</name>
    <dbReference type="NCBI Taxonomy" id="187101"/>
    <lineage>
        <taxon>Bacteria</taxon>
        <taxon>Fusobacteriati</taxon>
        <taxon>Fusobacteriota</taxon>
        <taxon>Fusobacteriia</taxon>
        <taxon>Fusobacteriales</taxon>
        <taxon>Leptotrichiaceae</taxon>
        <taxon>Sneathia</taxon>
    </lineage>
</organism>
<dbReference type="EMBL" id="CP011280">
    <property type="protein sequence ID" value="AKC95656.1"/>
    <property type="molecule type" value="Genomic_DNA"/>
</dbReference>
<dbReference type="InterPro" id="IPR014013">
    <property type="entry name" value="Helic_SF1/SF2_ATP-bd_DinG/Rad3"/>
</dbReference>
<keyword evidence="4" id="KW-0547">Nucleotide-binding</keyword>
<evidence type="ECO:0000259" key="17">
    <source>
        <dbReference type="PROSITE" id="PS51192"/>
    </source>
</evidence>
<dbReference type="Pfam" id="PF13307">
    <property type="entry name" value="Helicase_C_2"/>
    <property type="match status" value="1"/>
</dbReference>
<dbReference type="GO" id="GO:0003677">
    <property type="term" value="F:DNA binding"/>
    <property type="evidence" value="ECO:0007669"/>
    <property type="project" value="UniProtKB-KW"/>
</dbReference>
<keyword evidence="3" id="KW-0479">Metal-binding</keyword>
<evidence type="ECO:0000256" key="1">
    <source>
        <dbReference type="ARBA" id="ARBA00001966"/>
    </source>
</evidence>
<dbReference type="Proteomes" id="UP000033103">
    <property type="component" value="Chromosome"/>
</dbReference>
<feature type="domain" description="Helicase ATP-binding" evidence="18">
    <location>
        <begin position="6"/>
        <end position="257"/>
    </location>
</feature>
<evidence type="ECO:0000256" key="9">
    <source>
        <dbReference type="ARBA" id="ARBA00023004"/>
    </source>
</evidence>
<evidence type="ECO:0000256" key="2">
    <source>
        <dbReference type="ARBA" id="ARBA00022485"/>
    </source>
</evidence>
<evidence type="ECO:0000256" key="13">
    <source>
        <dbReference type="ARBA" id="ARBA00023235"/>
    </source>
</evidence>
<evidence type="ECO:0000256" key="6">
    <source>
        <dbReference type="ARBA" id="ARBA00022801"/>
    </source>
</evidence>
<dbReference type="EC" id="5.6.2.3" evidence="15"/>
<feature type="domain" description="Helicase ATP-binding" evidence="17">
    <location>
        <begin position="28"/>
        <end position="235"/>
    </location>
</feature>
<comment type="cofactor">
    <cofactor evidence="1">
        <name>[4Fe-4S] cluster</name>
        <dbReference type="ChEBI" id="CHEBI:49883"/>
    </cofactor>
</comment>
<comment type="catalytic activity">
    <reaction evidence="16">
        <text>ATP + H2O = ADP + phosphate + H(+)</text>
        <dbReference type="Rhea" id="RHEA:13065"/>
        <dbReference type="ChEBI" id="CHEBI:15377"/>
        <dbReference type="ChEBI" id="CHEBI:15378"/>
        <dbReference type="ChEBI" id="CHEBI:30616"/>
        <dbReference type="ChEBI" id="CHEBI:43474"/>
        <dbReference type="ChEBI" id="CHEBI:456216"/>
        <dbReference type="EC" id="5.6.2.3"/>
    </reaction>
</comment>
<keyword evidence="9" id="KW-0408">Iron</keyword>
<keyword evidence="11" id="KW-0238">DNA-binding</keyword>
<dbReference type="InterPro" id="IPR027417">
    <property type="entry name" value="P-loop_NTPase"/>
</dbReference>
<dbReference type="SMART" id="SM00487">
    <property type="entry name" value="DEXDc"/>
    <property type="match status" value="1"/>
</dbReference>
<evidence type="ECO:0000256" key="11">
    <source>
        <dbReference type="ARBA" id="ARBA00023125"/>
    </source>
</evidence>
<evidence type="ECO:0000256" key="3">
    <source>
        <dbReference type="ARBA" id="ARBA00022723"/>
    </source>
</evidence>
<keyword evidence="8" id="KW-0067">ATP-binding</keyword>
<protein>
    <recommendedName>
        <fullName evidence="15">DNA 5'-3' helicase</fullName>
        <ecNumber evidence="15">5.6.2.3</ecNumber>
    </recommendedName>
</protein>
<keyword evidence="10" id="KW-0411">Iron-sulfur</keyword>
<comment type="similarity">
    <text evidence="14">Belongs to the helicase family. DinG subfamily.</text>
</comment>
<keyword evidence="6" id="KW-0378">Hydrolase</keyword>
<proteinExistence type="inferred from homology"/>
<dbReference type="PROSITE" id="PS51192">
    <property type="entry name" value="HELICASE_ATP_BIND_1"/>
    <property type="match status" value="1"/>
</dbReference>
<evidence type="ECO:0000256" key="10">
    <source>
        <dbReference type="ARBA" id="ARBA00023014"/>
    </source>
</evidence>
<dbReference type="InterPro" id="IPR045028">
    <property type="entry name" value="DinG/Rad3-like"/>
</dbReference>
<dbReference type="Pfam" id="PF06733">
    <property type="entry name" value="DEAD_2"/>
    <property type="match status" value="1"/>
</dbReference>
<dbReference type="STRING" id="187101.VC03_03935"/>
<dbReference type="PROSITE" id="PS51193">
    <property type="entry name" value="HELICASE_ATP_BIND_2"/>
    <property type="match status" value="1"/>
</dbReference>
<evidence type="ECO:0000313" key="20">
    <source>
        <dbReference type="Proteomes" id="UP000033103"/>
    </source>
</evidence>
<dbReference type="HOGENOM" id="CLU_012117_2_0_0"/>
<dbReference type="KEGG" id="sns:VC03_03935"/>
<dbReference type="PATRIC" id="fig|1069640.6.peg.778"/>
<evidence type="ECO:0000256" key="4">
    <source>
        <dbReference type="ARBA" id="ARBA00022741"/>
    </source>
</evidence>
<name>A0A0E3ZBQ4_9FUSO</name>
<dbReference type="PANTHER" id="PTHR11472:SF34">
    <property type="entry name" value="REGULATOR OF TELOMERE ELONGATION HELICASE 1"/>
    <property type="match status" value="1"/>
</dbReference>
<evidence type="ECO:0000256" key="8">
    <source>
        <dbReference type="ARBA" id="ARBA00022840"/>
    </source>
</evidence>
<keyword evidence="7" id="KW-0347">Helicase</keyword>
<dbReference type="SMART" id="SM00491">
    <property type="entry name" value="HELICc2"/>
    <property type="match status" value="1"/>
</dbReference>
<evidence type="ECO:0000256" key="12">
    <source>
        <dbReference type="ARBA" id="ARBA00023204"/>
    </source>
</evidence>
<reference evidence="19 20" key="1">
    <citation type="journal article" date="2012" name="BMC Genomics">
        <title>Genomic sequence analysis and characterization of Sneathia amnii sp. nov.</title>
        <authorList>
            <consortium name="Vaginal Microbiome Consortium (additional members)"/>
            <person name="Harwich M.D.Jr."/>
            <person name="Serrano M.G."/>
            <person name="Fettweis J.M."/>
            <person name="Alves J.M."/>
            <person name="Reimers M.A."/>
            <person name="Buck G.A."/>
            <person name="Jefferson K.K."/>
        </authorList>
    </citation>
    <scope>NUCLEOTIDE SEQUENCE [LARGE SCALE GENOMIC DNA]</scope>
    <source>
        <strain evidence="19 20">SN35</strain>
    </source>
</reference>
<keyword evidence="5" id="KW-0227">DNA damage</keyword>
<dbReference type="InterPro" id="IPR006554">
    <property type="entry name" value="Helicase-like_DEXD_c2"/>
</dbReference>
<keyword evidence="20" id="KW-1185">Reference proteome</keyword>
<keyword evidence="12" id="KW-0234">DNA repair</keyword>
<dbReference type="PANTHER" id="PTHR11472">
    <property type="entry name" value="DNA REPAIR DEAD HELICASE RAD3/XP-D SUBFAMILY MEMBER"/>
    <property type="match status" value="1"/>
</dbReference>
<keyword evidence="2" id="KW-0004">4Fe-4S</keyword>
<evidence type="ECO:0000256" key="7">
    <source>
        <dbReference type="ARBA" id="ARBA00022806"/>
    </source>
</evidence>
<evidence type="ECO:0000259" key="18">
    <source>
        <dbReference type="PROSITE" id="PS51193"/>
    </source>
</evidence>
<dbReference type="SUPFAM" id="SSF52540">
    <property type="entry name" value="P-loop containing nucleoside triphosphate hydrolases"/>
    <property type="match status" value="1"/>
</dbReference>
<evidence type="ECO:0000256" key="5">
    <source>
        <dbReference type="ARBA" id="ARBA00022763"/>
    </source>
</evidence>
<dbReference type="GO" id="GO:0046872">
    <property type="term" value="F:metal ion binding"/>
    <property type="evidence" value="ECO:0007669"/>
    <property type="project" value="UniProtKB-KW"/>
</dbReference>
<dbReference type="OrthoDB" id="9803913at2"/>
<sequence length="623" mass="72013">MNEYFEKMINEYGFEKREGQEKMAKIIQEAIENRKSCIIEAGTGIGKSLAYLLPAVLHAKKTNTKVVVSTNTINLQEQLIEKDLPLLEKILNEKIKYRLVKGRGNYICGNRLNRNCRDDNLISWYKHTKTGDKSEIDFYVDPTVWDMVKSDKDYCVGAGCARDKKCFYYKAKENIQNAEILIVNHALLFSHFKYDKVLPDFDVLILDEAHNIESIARNYFEKNIGSKEIGQNIGMIFNRRTNTGIFKKFSSVEGVYLEFTDSINGIYDAFMNLFSVIRLNLVEKNVLSMRLDKLSDKKKYVENLERIIEKFKLFEEVSKKLLLSDVDEEAKQEFTLYYTRLKEAVLFINELLNEKTVNAVDWIKLNPVTHDVEIKKTPLDISDVIKKIYEDRSVIMTSATLRIGKDFTYISNRLGLENFGKEFVTSPFDYDKNMKIFLSNNGYNPNSIEYLNYTIEFLNKYLEEKKEGTFVLCTSYKQVDTISKGLKVKGYNILIQGQLSRKKMIEEFKNTRSVLLGTDSFWEGVDVKGDKLKNIVIVKIPFFVPDDPVNEALIEDIKNKGQNPFMSFQLPQAIIKLKQGVGRLIRSKTDNGEVIILDNRVKNMRYGKVILNSLPSKTIVDMV</sequence>
<gene>
    <name evidence="19" type="ORF">VC03_03935</name>
</gene>
<dbReference type="GO" id="GO:0016818">
    <property type="term" value="F:hydrolase activity, acting on acid anhydrides, in phosphorus-containing anhydrides"/>
    <property type="evidence" value="ECO:0007669"/>
    <property type="project" value="InterPro"/>
</dbReference>
<evidence type="ECO:0000313" key="19">
    <source>
        <dbReference type="EMBL" id="AKC95656.1"/>
    </source>
</evidence>
<dbReference type="InterPro" id="IPR010614">
    <property type="entry name" value="RAD3-like_helicase_DEAD"/>
</dbReference>
<dbReference type="SMART" id="SM00488">
    <property type="entry name" value="DEXDc2"/>
    <property type="match status" value="1"/>
</dbReference>
<evidence type="ECO:0000256" key="16">
    <source>
        <dbReference type="ARBA" id="ARBA00048954"/>
    </source>
</evidence>
<dbReference type="InterPro" id="IPR006555">
    <property type="entry name" value="ATP-dep_Helicase_C"/>
</dbReference>
<evidence type="ECO:0000256" key="14">
    <source>
        <dbReference type="ARBA" id="ARBA00038058"/>
    </source>
</evidence>
<dbReference type="AlphaFoldDB" id="A0A0E3ZBQ4"/>
<dbReference type="GO" id="GO:0006281">
    <property type="term" value="P:DNA repair"/>
    <property type="evidence" value="ECO:0007669"/>
    <property type="project" value="UniProtKB-KW"/>
</dbReference>
<dbReference type="GO" id="GO:0043139">
    <property type="term" value="F:5'-3' DNA helicase activity"/>
    <property type="evidence" value="ECO:0007669"/>
    <property type="project" value="UniProtKB-EC"/>
</dbReference>
<dbReference type="InterPro" id="IPR011545">
    <property type="entry name" value="DEAD/DEAH_box_helicase_dom"/>
</dbReference>
<keyword evidence="13" id="KW-0413">Isomerase</keyword>
<dbReference type="RefSeq" id="WP_046328762.1">
    <property type="nucleotide sequence ID" value="NZ_CP011280.1"/>
</dbReference>
<dbReference type="GO" id="GO:0005524">
    <property type="term" value="F:ATP binding"/>
    <property type="evidence" value="ECO:0007669"/>
    <property type="project" value="UniProtKB-KW"/>
</dbReference>
<dbReference type="InterPro" id="IPR014001">
    <property type="entry name" value="Helicase_ATP-bd"/>
</dbReference>
<dbReference type="Pfam" id="PF00270">
    <property type="entry name" value="DEAD"/>
    <property type="match status" value="1"/>
</dbReference>
<dbReference type="GO" id="GO:0051539">
    <property type="term" value="F:4 iron, 4 sulfur cluster binding"/>
    <property type="evidence" value="ECO:0007669"/>
    <property type="project" value="UniProtKB-KW"/>
</dbReference>
<dbReference type="Gene3D" id="3.40.50.300">
    <property type="entry name" value="P-loop containing nucleotide triphosphate hydrolases"/>
    <property type="match status" value="2"/>
</dbReference>